<feature type="transmembrane region" description="Helical" evidence="1">
    <location>
        <begin position="20"/>
        <end position="38"/>
    </location>
</feature>
<feature type="transmembrane region" description="Helical" evidence="1">
    <location>
        <begin position="141"/>
        <end position="160"/>
    </location>
</feature>
<reference evidence="2 3" key="1">
    <citation type="journal article" date="2016" name="Sci. Rep.">
        <title>Metabolic traits of an uncultured archaeal lineage -MSBL1- from brine pools of the Red Sea.</title>
        <authorList>
            <person name="Mwirichia R."/>
            <person name="Alam I."/>
            <person name="Rashid M."/>
            <person name="Vinu M."/>
            <person name="Ba-Alawi W."/>
            <person name="Anthony Kamau A."/>
            <person name="Kamanda Ngugi D."/>
            <person name="Goker M."/>
            <person name="Klenk H.P."/>
            <person name="Bajic V."/>
            <person name="Stingl U."/>
        </authorList>
    </citation>
    <scope>NUCLEOTIDE SEQUENCE [LARGE SCALE GENOMIC DNA]</scope>
    <source>
        <strain evidence="2">SCGC-AAA259E17</strain>
    </source>
</reference>
<keyword evidence="1" id="KW-0472">Membrane</keyword>
<proteinExistence type="predicted"/>
<name>A0A133U9M6_9EURY</name>
<dbReference type="AlphaFoldDB" id="A0A133U9M6"/>
<organism evidence="2 3">
    <name type="scientific">candidate division MSBL1 archaeon SCGC-AAA259E17</name>
    <dbReference type="NCBI Taxonomy" id="1698263"/>
    <lineage>
        <taxon>Archaea</taxon>
        <taxon>Methanobacteriati</taxon>
        <taxon>Methanobacteriota</taxon>
        <taxon>candidate division MSBL1</taxon>
    </lineage>
</organism>
<evidence type="ECO:0000256" key="1">
    <source>
        <dbReference type="SAM" id="Phobius"/>
    </source>
</evidence>
<keyword evidence="1" id="KW-0812">Transmembrane</keyword>
<sequence length="198" mass="22529">MSKKAPTVIEALTGNKKTEFGVLFFILALILGLFSIYAQTESYSEEGRLESDNLILINRPRLNARGTLYLNYTNSAFETDQVRVSVLDRNKEVINSTFVGLEDNETLNLNTEAIYFRKEEGSGSVDYSYCLYYSTHPYRLFAIPTLILTALGVILVYKGFDEYMDTLSKSGKSSESYKEGKEHQDIDFMGVEKKKEEE</sequence>
<dbReference type="Proteomes" id="UP000070373">
    <property type="component" value="Unassembled WGS sequence"/>
</dbReference>
<protein>
    <submittedName>
        <fullName evidence="2">Uncharacterized protein</fullName>
    </submittedName>
</protein>
<gene>
    <name evidence="2" type="ORF">AKJ64_05155</name>
</gene>
<dbReference type="EMBL" id="LHXN01000136">
    <property type="protein sequence ID" value="KXA90880.1"/>
    <property type="molecule type" value="Genomic_DNA"/>
</dbReference>
<keyword evidence="3" id="KW-1185">Reference proteome</keyword>
<keyword evidence="1" id="KW-1133">Transmembrane helix</keyword>
<evidence type="ECO:0000313" key="2">
    <source>
        <dbReference type="EMBL" id="KXA90880.1"/>
    </source>
</evidence>
<accession>A0A133U9M6</accession>
<comment type="caution">
    <text evidence="2">The sequence shown here is derived from an EMBL/GenBank/DDBJ whole genome shotgun (WGS) entry which is preliminary data.</text>
</comment>
<evidence type="ECO:0000313" key="3">
    <source>
        <dbReference type="Proteomes" id="UP000070373"/>
    </source>
</evidence>